<keyword evidence="1" id="KW-0812">Transmembrane</keyword>
<gene>
    <name evidence="3" type="ORF">C8F04DRAFT_510764</name>
</gene>
<dbReference type="EMBL" id="JARJCM010000049">
    <property type="protein sequence ID" value="KAJ7035541.1"/>
    <property type="molecule type" value="Genomic_DNA"/>
</dbReference>
<name>A0AAD6X5C4_9AGAR</name>
<sequence length="252" mass="27622">MSFSLDDFSLAENTIQITRNGILAVNSLMLYEWLATLPDEVELIYPSRWNSIKAAYLLCRYYALLVWSLVVFGYAANHTAQTCAKWTRIISSVLLPLQILAPGVMLMRAYAFAGRSVRVLVFLLSFYAALVGIAVWFFCFDIVPLTDLAFEILGGTGCFPDFTAPHVAMRLVLTMGASMGMDLISLSIIAIYCVRARSTRGSLGRTFINQGLGAFAVVVMVHGVALGVYFSPLGFHNGVGLPYILVIPNLIA</sequence>
<organism evidence="3 4">
    <name type="scientific">Mycena alexandri</name>
    <dbReference type="NCBI Taxonomy" id="1745969"/>
    <lineage>
        <taxon>Eukaryota</taxon>
        <taxon>Fungi</taxon>
        <taxon>Dikarya</taxon>
        <taxon>Basidiomycota</taxon>
        <taxon>Agaricomycotina</taxon>
        <taxon>Agaricomycetes</taxon>
        <taxon>Agaricomycetidae</taxon>
        <taxon>Agaricales</taxon>
        <taxon>Marasmiineae</taxon>
        <taxon>Mycenaceae</taxon>
        <taxon>Mycena</taxon>
    </lineage>
</organism>
<feature type="transmembrane region" description="Helical" evidence="1">
    <location>
        <begin position="206"/>
        <end position="230"/>
    </location>
</feature>
<evidence type="ECO:0000256" key="1">
    <source>
        <dbReference type="SAM" id="Phobius"/>
    </source>
</evidence>
<reference evidence="3" key="1">
    <citation type="submission" date="2023-03" db="EMBL/GenBank/DDBJ databases">
        <title>Massive genome expansion in bonnet fungi (Mycena s.s.) driven by repeated elements and novel gene families across ecological guilds.</title>
        <authorList>
            <consortium name="Lawrence Berkeley National Laboratory"/>
            <person name="Harder C.B."/>
            <person name="Miyauchi S."/>
            <person name="Viragh M."/>
            <person name="Kuo A."/>
            <person name="Thoen E."/>
            <person name="Andreopoulos B."/>
            <person name="Lu D."/>
            <person name="Skrede I."/>
            <person name="Drula E."/>
            <person name="Henrissat B."/>
            <person name="Morin E."/>
            <person name="Kohler A."/>
            <person name="Barry K."/>
            <person name="LaButti K."/>
            <person name="Morin E."/>
            <person name="Salamov A."/>
            <person name="Lipzen A."/>
            <person name="Mereny Z."/>
            <person name="Hegedus B."/>
            <person name="Baldrian P."/>
            <person name="Stursova M."/>
            <person name="Weitz H."/>
            <person name="Taylor A."/>
            <person name="Grigoriev I.V."/>
            <person name="Nagy L.G."/>
            <person name="Martin F."/>
            <person name="Kauserud H."/>
        </authorList>
    </citation>
    <scope>NUCLEOTIDE SEQUENCE</scope>
    <source>
        <strain evidence="3">CBHHK200</strain>
    </source>
</reference>
<protein>
    <recommendedName>
        <fullName evidence="2">DUF6533 domain-containing protein</fullName>
    </recommendedName>
</protein>
<dbReference type="AlphaFoldDB" id="A0AAD6X5C4"/>
<feature type="transmembrane region" description="Helical" evidence="1">
    <location>
        <begin position="88"/>
        <end position="107"/>
    </location>
</feature>
<keyword evidence="1" id="KW-0472">Membrane</keyword>
<dbReference type="InterPro" id="IPR045340">
    <property type="entry name" value="DUF6533"/>
</dbReference>
<proteinExistence type="predicted"/>
<feature type="transmembrane region" description="Helical" evidence="1">
    <location>
        <begin position="54"/>
        <end position="76"/>
    </location>
</feature>
<evidence type="ECO:0000259" key="2">
    <source>
        <dbReference type="Pfam" id="PF20151"/>
    </source>
</evidence>
<keyword evidence="1" id="KW-1133">Transmembrane helix</keyword>
<comment type="caution">
    <text evidence="3">The sequence shown here is derived from an EMBL/GenBank/DDBJ whole genome shotgun (WGS) entry which is preliminary data.</text>
</comment>
<accession>A0AAD6X5C4</accession>
<feature type="transmembrane region" description="Helical" evidence="1">
    <location>
        <begin position="119"/>
        <end position="138"/>
    </location>
</feature>
<evidence type="ECO:0000313" key="3">
    <source>
        <dbReference type="EMBL" id="KAJ7035541.1"/>
    </source>
</evidence>
<dbReference type="Pfam" id="PF20151">
    <property type="entry name" value="DUF6533"/>
    <property type="match status" value="1"/>
</dbReference>
<keyword evidence="4" id="KW-1185">Reference proteome</keyword>
<dbReference type="Proteomes" id="UP001218188">
    <property type="component" value="Unassembled WGS sequence"/>
</dbReference>
<evidence type="ECO:0000313" key="4">
    <source>
        <dbReference type="Proteomes" id="UP001218188"/>
    </source>
</evidence>
<feature type="transmembrane region" description="Helical" evidence="1">
    <location>
        <begin position="171"/>
        <end position="194"/>
    </location>
</feature>
<feature type="domain" description="DUF6533" evidence="2">
    <location>
        <begin position="24"/>
        <end position="65"/>
    </location>
</feature>